<keyword evidence="1" id="KW-0812">Transmembrane</keyword>
<dbReference type="Proteomes" id="UP000649617">
    <property type="component" value="Unassembled WGS sequence"/>
</dbReference>
<organism evidence="2 3">
    <name type="scientific">Symbiodinium pilosum</name>
    <name type="common">Dinoflagellate</name>
    <dbReference type="NCBI Taxonomy" id="2952"/>
    <lineage>
        <taxon>Eukaryota</taxon>
        <taxon>Sar</taxon>
        <taxon>Alveolata</taxon>
        <taxon>Dinophyceae</taxon>
        <taxon>Suessiales</taxon>
        <taxon>Symbiodiniaceae</taxon>
        <taxon>Symbiodinium</taxon>
    </lineage>
</organism>
<name>A0A812PUS0_SYMPI</name>
<evidence type="ECO:0000313" key="2">
    <source>
        <dbReference type="EMBL" id="CAE7347577.1"/>
    </source>
</evidence>
<reference evidence="2" key="1">
    <citation type="submission" date="2021-02" db="EMBL/GenBank/DDBJ databases">
        <authorList>
            <person name="Dougan E. K."/>
            <person name="Rhodes N."/>
            <person name="Thang M."/>
            <person name="Chan C."/>
        </authorList>
    </citation>
    <scope>NUCLEOTIDE SEQUENCE</scope>
</reference>
<keyword evidence="3" id="KW-1185">Reference proteome</keyword>
<protein>
    <submittedName>
        <fullName evidence="2">Uncharacterized protein</fullName>
    </submittedName>
</protein>
<accession>A0A812PUS0</accession>
<keyword evidence="1" id="KW-0472">Membrane</keyword>
<sequence length="154" mass="17021">MRRLALGTAAAMVSAALFAMPWSFLTPPSQRLAARPCRAPIHSHVDTYDASRTVTTVFASLAVGLLLGAGSAWATVPKLKDLQTDAAAPRMDCDTRVRQQAEEPSALQEFVQASAQRRSEKRLKLIQKQLKEHGRVAIDRICFEGEQDRSMRNM</sequence>
<gene>
    <name evidence="2" type="ORF">SPIL2461_LOCUS8245</name>
</gene>
<proteinExistence type="predicted"/>
<comment type="caution">
    <text evidence="2">The sequence shown here is derived from an EMBL/GenBank/DDBJ whole genome shotgun (WGS) entry which is preliminary data.</text>
</comment>
<dbReference type="EMBL" id="CAJNIZ010013359">
    <property type="protein sequence ID" value="CAE7347577.1"/>
    <property type="molecule type" value="Genomic_DNA"/>
</dbReference>
<dbReference type="AlphaFoldDB" id="A0A812PUS0"/>
<evidence type="ECO:0000256" key="1">
    <source>
        <dbReference type="SAM" id="Phobius"/>
    </source>
</evidence>
<feature type="transmembrane region" description="Helical" evidence="1">
    <location>
        <begin position="57"/>
        <end position="76"/>
    </location>
</feature>
<evidence type="ECO:0000313" key="3">
    <source>
        <dbReference type="Proteomes" id="UP000649617"/>
    </source>
</evidence>
<keyword evidence="1" id="KW-1133">Transmembrane helix</keyword>